<name>A0A6A6T8Z1_9PLEO</name>
<evidence type="ECO:0000313" key="3">
    <source>
        <dbReference type="Proteomes" id="UP000799324"/>
    </source>
</evidence>
<keyword evidence="1" id="KW-0472">Membrane</keyword>
<dbReference type="EMBL" id="MU004336">
    <property type="protein sequence ID" value="KAF2656399.1"/>
    <property type="molecule type" value="Genomic_DNA"/>
</dbReference>
<gene>
    <name evidence="2" type="ORF">K491DRAFT_376556</name>
</gene>
<dbReference type="Proteomes" id="UP000799324">
    <property type="component" value="Unassembled WGS sequence"/>
</dbReference>
<feature type="transmembrane region" description="Helical" evidence="1">
    <location>
        <begin position="101"/>
        <end position="122"/>
    </location>
</feature>
<keyword evidence="1" id="KW-0812">Transmembrane</keyword>
<keyword evidence="1" id="KW-1133">Transmembrane helix</keyword>
<sequence length="128" mass="14243">MRNPASSEPSGITGLRTSPYDRIPCWHRLRRYHRRTAACMVQMKLAFGLFRTASSTSVQVGIVLRIRHHSRASALAPNAKLIRIRQPVIVLRDHPDTTPGLSVTLLLFIPMKVLACLLIAFLSSLSDG</sequence>
<protein>
    <submittedName>
        <fullName evidence="2">Uncharacterized protein</fullName>
    </submittedName>
</protein>
<organism evidence="2 3">
    <name type="scientific">Lophiostoma macrostomum CBS 122681</name>
    <dbReference type="NCBI Taxonomy" id="1314788"/>
    <lineage>
        <taxon>Eukaryota</taxon>
        <taxon>Fungi</taxon>
        <taxon>Dikarya</taxon>
        <taxon>Ascomycota</taxon>
        <taxon>Pezizomycotina</taxon>
        <taxon>Dothideomycetes</taxon>
        <taxon>Pleosporomycetidae</taxon>
        <taxon>Pleosporales</taxon>
        <taxon>Lophiostomataceae</taxon>
        <taxon>Lophiostoma</taxon>
    </lineage>
</organism>
<keyword evidence="3" id="KW-1185">Reference proteome</keyword>
<proteinExistence type="predicted"/>
<dbReference type="AlphaFoldDB" id="A0A6A6T8Z1"/>
<evidence type="ECO:0000256" key="1">
    <source>
        <dbReference type="SAM" id="Phobius"/>
    </source>
</evidence>
<reference evidence="2" key="1">
    <citation type="journal article" date="2020" name="Stud. Mycol.">
        <title>101 Dothideomycetes genomes: a test case for predicting lifestyles and emergence of pathogens.</title>
        <authorList>
            <person name="Haridas S."/>
            <person name="Albert R."/>
            <person name="Binder M."/>
            <person name="Bloem J."/>
            <person name="Labutti K."/>
            <person name="Salamov A."/>
            <person name="Andreopoulos B."/>
            <person name="Baker S."/>
            <person name="Barry K."/>
            <person name="Bills G."/>
            <person name="Bluhm B."/>
            <person name="Cannon C."/>
            <person name="Castanera R."/>
            <person name="Culley D."/>
            <person name="Daum C."/>
            <person name="Ezra D."/>
            <person name="Gonzalez J."/>
            <person name="Henrissat B."/>
            <person name="Kuo A."/>
            <person name="Liang C."/>
            <person name="Lipzen A."/>
            <person name="Lutzoni F."/>
            <person name="Magnuson J."/>
            <person name="Mondo S."/>
            <person name="Nolan M."/>
            <person name="Ohm R."/>
            <person name="Pangilinan J."/>
            <person name="Park H.-J."/>
            <person name="Ramirez L."/>
            <person name="Alfaro M."/>
            <person name="Sun H."/>
            <person name="Tritt A."/>
            <person name="Yoshinaga Y."/>
            <person name="Zwiers L.-H."/>
            <person name="Turgeon B."/>
            <person name="Goodwin S."/>
            <person name="Spatafora J."/>
            <person name="Crous P."/>
            <person name="Grigoriev I."/>
        </authorList>
    </citation>
    <scope>NUCLEOTIDE SEQUENCE</scope>
    <source>
        <strain evidence="2">CBS 122681</strain>
    </source>
</reference>
<accession>A0A6A6T8Z1</accession>
<evidence type="ECO:0000313" key="2">
    <source>
        <dbReference type="EMBL" id="KAF2656399.1"/>
    </source>
</evidence>